<sequence>MSGTRWVVVGFLLCGIAGVAVMAPGSGSSRGDKSRPPRDVECGAEQAASCTHLGLALLKDTAPGRDAARAYSLFQKGCAGGDADGCVEQAVLLLDGTGVKKDAARAAAVLGTACDTGSPRACSLLAWMYEQGRGVERDTARAAFMYRRACDEGLPRACTQLGGMLASTPDAGEADGTRALQLFDQGCEGGDLLACRQKAQAHECGRAVPADLDQATEQYFKACGAGDGASCEWLASRHSEEATHLDRFAGTPGFQSLQLQAAIEAARFGRRSRAEALLLRVEDAAPELKPRVAFVRACLALDAGDVAGAESLLQGLPDDPALRVLRRLLAQRRDGATQWTSAMVSAWVAEGRPDLRASLFLPSARQQEGDRNACNTPREQRSPPPGLDAATAFLLEYSNTLAPNADAPVSEAMLAQALTRVEDARIEVRIVALDILTRSSLTQAQRRKAHPIAVRHLDRLAKEHPDNLFFQLWALLGPVTPPLTEELVGKLEAMAALRFEPPLREVYSAFSAAHAQAGEGRLPAFGATISALLAPRYTHAATDWAALGRKTEPTLRQHLGQALMAVGRRITEGGWMVHVFGGSTVMTQGTTLTESPADEEAVKEMRERGRSFLSGVETMRALGSWPLSTFTAEWLDRVSTEELAFYTELSQKGAW</sequence>
<dbReference type="Pfam" id="PF08238">
    <property type="entry name" value="Sel1"/>
    <property type="match status" value="4"/>
</dbReference>
<proteinExistence type="inferred from homology"/>
<dbReference type="InterPro" id="IPR040239">
    <property type="entry name" value="HcpB-like"/>
</dbReference>
<evidence type="ECO:0000313" key="4">
    <source>
        <dbReference type="EMBL" id="NMO16958.1"/>
    </source>
</evidence>
<dbReference type="Proteomes" id="UP000518300">
    <property type="component" value="Unassembled WGS sequence"/>
</dbReference>
<keyword evidence="5" id="KW-1185">Reference proteome</keyword>
<dbReference type="AlphaFoldDB" id="A0A848LI07"/>
<dbReference type="InterPro" id="IPR011990">
    <property type="entry name" value="TPR-like_helical_dom_sf"/>
</dbReference>
<evidence type="ECO:0000256" key="1">
    <source>
        <dbReference type="ARBA" id="ARBA00008486"/>
    </source>
</evidence>
<dbReference type="EMBL" id="JABBJJ010000083">
    <property type="protein sequence ID" value="NMO16958.1"/>
    <property type="molecule type" value="Genomic_DNA"/>
</dbReference>
<dbReference type="RefSeq" id="WP_169346244.1">
    <property type="nucleotide sequence ID" value="NZ_JABBJJ010000083.1"/>
</dbReference>
<dbReference type="SUPFAM" id="SSF81901">
    <property type="entry name" value="HCP-like"/>
    <property type="match status" value="1"/>
</dbReference>
<dbReference type="SMART" id="SM00671">
    <property type="entry name" value="SEL1"/>
    <property type="match status" value="5"/>
</dbReference>
<comment type="caution">
    <text evidence="4">The sequence shown here is derived from an EMBL/GenBank/DDBJ whole genome shotgun (WGS) entry which is preliminary data.</text>
</comment>
<reference evidence="4 5" key="1">
    <citation type="submission" date="2020-04" db="EMBL/GenBank/DDBJ databases">
        <title>Draft genome of Pyxidicoccus fallax type strain.</title>
        <authorList>
            <person name="Whitworth D.E."/>
        </authorList>
    </citation>
    <scope>NUCLEOTIDE SEQUENCE [LARGE SCALE GENOMIC DNA]</scope>
    <source>
        <strain evidence="4 5">DSM 14698</strain>
    </source>
</reference>
<evidence type="ECO:0000256" key="3">
    <source>
        <dbReference type="SAM" id="MobiDB-lite"/>
    </source>
</evidence>
<evidence type="ECO:0000256" key="2">
    <source>
        <dbReference type="ARBA" id="ARBA00022737"/>
    </source>
</evidence>
<dbReference type="PANTHER" id="PTHR13891">
    <property type="entry name" value="CYTOCHROME C OXIDASE ASSEMBLY FACTOR 7"/>
    <property type="match status" value="1"/>
</dbReference>
<dbReference type="PANTHER" id="PTHR13891:SF1">
    <property type="entry name" value="CYTOCHROME C OXIDASE ASSEMBLY FACTOR 7"/>
    <property type="match status" value="1"/>
</dbReference>
<accession>A0A848LI07</accession>
<protein>
    <submittedName>
        <fullName evidence="4">Sel1 repeat family protein</fullName>
    </submittedName>
</protein>
<name>A0A848LI07_9BACT</name>
<dbReference type="Gene3D" id="1.25.40.10">
    <property type="entry name" value="Tetratricopeptide repeat domain"/>
    <property type="match status" value="1"/>
</dbReference>
<keyword evidence="2" id="KW-0677">Repeat</keyword>
<comment type="similarity">
    <text evidence="1">Belongs to the hcp beta-lactamase family.</text>
</comment>
<organism evidence="4 5">
    <name type="scientific">Pyxidicoccus fallax</name>
    <dbReference type="NCBI Taxonomy" id="394095"/>
    <lineage>
        <taxon>Bacteria</taxon>
        <taxon>Pseudomonadati</taxon>
        <taxon>Myxococcota</taxon>
        <taxon>Myxococcia</taxon>
        <taxon>Myxococcales</taxon>
        <taxon>Cystobacterineae</taxon>
        <taxon>Myxococcaceae</taxon>
        <taxon>Pyxidicoccus</taxon>
    </lineage>
</organism>
<evidence type="ECO:0000313" key="5">
    <source>
        <dbReference type="Proteomes" id="UP000518300"/>
    </source>
</evidence>
<gene>
    <name evidence="4" type="ORF">HG543_19140</name>
</gene>
<dbReference type="InterPro" id="IPR006597">
    <property type="entry name" value="Sel1-like"/>
</dbReference>
<feature type="region of interest" description="Disordered" evidence="3">
    <location>
        <begin position="366"/>
        <end position="386"/>
    </location>
</feature>